<name>A0ABY8D401_9HYPH</name>
<keyword evidence="1" id="KW-0614">Plasmid</keyword>
<dbReference type="EMBL" id="CP120372">
    <property type="protein sequence ID" value="WEX85599.1"/>
    <property type="molecule type" value="Genomic_DNA"/>
</dbReference>
<protein>
    <submittedName>
        <fullName evidence="1">Uncharacterized protein</fullName>
    </submittedName>
</protein>
<dbReference type="RefSeq" id="WP_280736517.1">
    <property type="nucleotide sequence ID" value="NZ_CP120369.1"/>
</dbReference>
<keyword evidence="2" id="KW-1185">Reference proteome</keyword>
<reference evidence="1 2" key="1">
    <citation type="submission" date="2023-03" db="EMBL/GenBank/DDBJ databases">
        <authorList>
            <person name="Kaur S."/>
            <person name="Espinosa-Saiz D."/>
            <person name="Velazquez E."/>
            <person name="Menendez E."/>
            <person name="diCenzo G.C."/>
        </authorList>
    </citation>
    <scope>NUCLEOTIDE SEQUENCE [LARGE SCALE GENOMIC DNA]</scope>
    <source>
        <strain evidence="1 2">LMG 27395</strain>
        <plasmid evidence="1 2">unnamed</plasmid>
    </source>
</reference>
<sequence length="103" mass="10894">MSGTFVNPLARGTAGVINSARAIKQWTREVLMLQDDTIVSVNELACHLPGCPPKETVVLVMQGPGPTMQASIHKPMKDIVIEDIASAFSRGPGVDELAGAIEP</sequence>
<gene>
    <name evidence="1" type="ORF">PYH38_006028</name>
</gene>
<organism evidence="1 2">
    <name type="scientific">Sinorhizobium numidicum</name>
    <dbReference type="NCBI Taxonomy" id="680248"/>
    <lineage>
        <taxon>Bacteria</taxon>
        <taxon>Pseudomonadati</taxon>
        <taxon>Pseudomonadota</taxon>
        <taxon>Alphaproteobacteria</taxon>
        <taxon>Hyphomicrobiales</taxon>
        <taxon>Rhizobiaceae</taxon>
        <taxon>Sinorhizobium/Ensifer group</taxon>
        <taxon>Sinorhizobium</taxon>
    </lineage>
</organism>
<dbReference type="Proteomes" id="UP001235547">
    <property type="component" value="Plasmid unnamed"/>
</dbReference>
<evidence type="ECO:0000313" key="1">
    <source>
        <dbReference type="EMBL" id="WEX85599.1"/>
    </source>
</evidence>
<proteinExistence type="predicted"/>
<geneLocation type="plasmid" evidence="1 2">
    <name>unnamed</name>
</geneLocation>
<evidence type="ECO:0000313" key="2">
    <source>
        <dbReference type="Proteomes" id="UP001235547"/>
    </source>
</evidence>
<accession>A0ABY8D401</accession>